<evidence type="ECO:0000313" key="2">
    <source>
        <dbReference type="EMBL" id="KAF3946604.1"/>
    </source>
</evidence>
<proteinExistence type="predicted"/>
<evidence type="ECO:0000313" key="3">
    <source>
        <dbReference type="Proteomes" id="UP000737018"/>
    </source>
</evidence>
<gene>
    <name evidence="2" type="ORF">CMV_027150</name>
</gene>
<feature type="region of interest" description="Disordered" evidence="1">
    <location>
        <begin position="42"/>
        <end position="78"/>
    </location>
</feature>
<dbReference type="Proteomes" id="UP000737018">
    <property type="component" value="Unassembled WGS sequence"/>
</dbReference>
<dbReference type="EMBL" id="JRKL02008908">
    <property type="protein sequence ID" value="KAF3946604.1"/>
    <property type="molecule type" value="Genomic_DNA"/>
</dbReference>
<organism evidence="2 3">
    <name type="scientific">Castanea mollissima</name>
    <name type="common">Chinese chestnut</name>
    <dbReference type="NCBI Taxonomy" id="60419"/>
    <lineage>
        <taxon>Eukaryota</taxon>
        <taxon>Viridiplantae</taxon>
        <taxon>Streptophyta</taxon>
        <taxon>Embryophyta</taxon>
        <taxon>Tracheophyta</taxon>
        <taxon>Spermatophyta</taxon>
        <taxon>Magnoliopsida</taxon>
        <taxon>eudicotyledons</taxon>
        <taxon>Gunneridae</taxon>
        <taxon>Pentapetalae</taxon>
        <taxon>rosids</taxon>
        <taxon>fabids</taxon>
        <taxon>Fagales</taxon>
        <taxon>Fagaceae</taxon>
        <taxon>Castanea</taxon>
    </lineage>
</organism>
<evidence type="ECO:0000256" key="1">
    <source>
        <dbReference type="SAM" id="MobiDB-lite"/>
    </source>
</evidence>
<dbReference type="AlphaFoldDB" id="A0A8J4VDI6"/>
<protein>
    <submittedName>
        <fullName evidence="2">Uncharacterized protein</fullName>
    </submittedName>
</protein>
<accession>A0A8J4VDI6</accession>
<reference evidence="2" key="1">
    <citation type="submission" date="2020-03" db="EMBL/GenBank/DDBJ databases">
        <title>Castanea mollissima Vanexum genome sequencing.</title>
        <authorList>
            <person name="Staton M."/>
        </authorList>
    </citation>
    <scope>NUCLEOTIDE SEQUENCE</scope>
    <source>
        <tissue evidence="2">Leaf</tissue>
    </source>
</reference>
<comment type="caution">
    <text evidence="2">The sequence shown here is derived from an EMBL/GenBank/DDBJ whole genome shotgun (WGS) entry which is preliminary data.</text>
</comment>
<feature type="compositionally biased region" description="Basic and acidic residues" evidence="1">
    <location>
        <begin position="49"/>
        <end position="65"/>
    </location>
</feature>
<name>A0A8J4VDI6_9ROSI</name>
<keyword evidence="3" id="KW-1185">Reference proteome</keyword>
<sequence>MPVRASLHQSSVAWYWGTSPRDTPGTYRRGLATRGVLEISTPRAPHRTSAVERTPEMGDHQKVDLGSEDASGLPPAQVPWNRTSQRVRIPYVAGQAPSVKLLRRVGLFGNAALNGR</sequence>